<keyword evidence="6" id="KW-1185">Reference proteome</keyword>
<dbReference type="InterPro" id="IPR036259">
    <property type="entry name" value="MFS_trans_sf"/>
</dbReference>
<feature type="region of interest" description="Disordered" evidence="3">
    <location>
        <begin position="499"/>
        <end position="537"/>
    </location>
</feature>
<feature type="transmembrane region" description="Helical" evidence="4">
    <location>
        <begin position="158"/>
        <end position="174"/>
    </location>
</feature>
<evidence type="ECO:0000256" key="2">
    <source>
        <dbReference type="ARBA" id="ARBA00006727"/>
    </source>
</evidence>
<gene>
    <name evidence="5" type="ORF">CCMA1212_009513</name>
</gene>
<feature type="region of interest" description="Disordered" evidence="3">
    <location>
        <begin position="1"/>
        <end position="54"/>
    </location>
</feature>
<feature type="transmembrane region" description="Helical" evidence="4">
    <location>
        <begin position="84"/>
        <end position="105"/>
    </location>
</feature>
<feature type="transmembrane region" description="Helical" evidence="4">
    <location>
        <begin position="215"/>
        <end position="236"/>
    </location>
</feature>
<comment type="subcellular location">
    <subcellularLocation>
        <location evidence="1">Membrane</location>
        <topology evidence="1">Multi-pass membrane protein</topology>
    </subcellularLocation>
</comment>
<feature type="transmembrane region" description="Helical" evidence="4">
    <location>
        <begin position="125"/>
        <end position="146"/>
    </location>
</feature>
<feature type="compositionally biased region" description="Polar residues" evidence="3">
    <location>
        <begin position="39"/>
        <end position="50"/>
    </location>
</feature>
<evidence type="ECO:0000256" key="4">
    <source>
        <dbReference type="SAM" id="Phobius"/>
    </source>
</evidence>
<dbReference type="InterPro" id="IPR050327">
    <property type="entry name" value="Proton-linked_MCT"/>
</dbReference>
<proteinExistence type="inferred from homology"/>
<dbReference type="SUPFAM" id="SSF103473">
    <property type="entry name" value="MFS general substrate transporter"/>
    <property type="match status" value="1"/>
</dbReference>
<keyword evidence="4" id="KW-0472">Membrane</keyword>
<accession>A0ABY2GS49</accession>
<evidence type="ECO:0000313" key="5">
    <source>
        <dbReference type="EMBL" id="TFA98762.1"/>
    </source>
</evidence>
<feature type="compositionally biased region" description="Polar residues" evidence="3">
    <location>
        <begin position="1"/>
        <end position="10"/>
    </location>
</feature>
<feature type="transmembrane region" description="Helical" evidence="4">
    <location>
        <begin position="379"/>
        <end position="401"/>
    </location>
</feature>
<protein>
    <submittedName>
        <fullName evidence="5">Monocarboxylate transporter 10</fullName>
    </submittedName>
</protein>
<dbReference type="Proteomes" id="UP001642720">
    <property type="component" value="Unassembled WGS sequence"/>
</dbReference>
<feature type="transmembrane region" description="Helical" evidence="4">
    <location>
        <begin position="186"/>
        <end position="203"/>
    </location>
</feature>
<comment type="caution">
    <text evidence="5">The sequence shown here is derived from an EMBL/GenBank/DDBJ whole genome shotgun (WGS) entry which is preliminary data.</text>
</comment>
<dbReference type="EMBL" id="PPTA01000018">
    <property type="protein sequence ID" value="TFA98762.1"/>
    <property type="molecule type" value="Genomic_DNA"/>
</dbReference>
<organism evidence="5 6">
    <name type="scientific">Trichoderma ghanense</name>
    <dbReference type="NCBI Taxonomy" id="65468"/>
    <lineage>
        <taxon>Eukaryota</taxon>
        <taxon>Fungi</taxon>
        <taxon>Dikarya</taxon>
        <taxon>Ascomycota</taxon>
        <taxon>Pezizomycotina</taxon>
        <taxon>Sordariomycetes</taxon>
        <taxon>Hypocreomycetidae</taxon>
        <taxon>Hypocreales</taxon>
        <taxon>Hypocreaceae</taxon>
        <taxon>Trichoderma</taxon>
    </lineage>
</organism>
<dbReference type="GeneID" id="300581044"/>
<comment type="similarity">
    <text evidence="2">Belongs to the major facilitator superfamily. Monocarboxylate porter (TC 2.A.1.13) family.</text>
</comment>
<dbReference type="Pfam" id="PF07690">
    <property type="entry name" value="MFS_1"/>
    <property type="match status" value="1"/>
</dbReference>
<feature type="compositionally biased region" description="Low complexity" evidence="3">
    <location>
        <begin position="11"/>
        <end position="38"/>
    </location>
</feature>
<dbReference type="RefSeq" id="XP_073554964.1">
    <property type="nucleotide sequence ID" value="XM_073706594.1"/>
</dbReference>
<feature type="compositionally biased region" description="Basic and acidic residues" evidence="3">
    <location>
        <begin position="524"/>
        <end position="535"/>
    </location>
</feature>
<feature type="transmembrane region" description="Helical" evidence="4">
    <location>
        <begin position="248"/>
        <end position="268"/>
    </location>
</feature>
<dbReference type="PANTHER" id="PTHR11360">
    <property type="entry name" value="MONOCARBOXYLATE TRANSPORTER"/>
    <property type="match status" value="1"/>
</dbReference>
<evidence type="ECO:0000256" key="1">
    <source>
        <dbReference type="ARBA" id="ARBA00004141"/>
    </source>
</evidence>
<feature type="transmembrane region" description="Helical" evidence="4">
    <location>
        <begin position="289"/>
        <end position="311"/>
    </location>
</feature>
<evidence type="ECO:0000313" key="6">
    <source>
        <dbReference type="Proteomes" id="UP001642720"/>
    </source>
</evidence>
<sequence>MPTAKPTTADTPSTSQIVSTQSSPTPTTSPSDPNVSSPADSSENKQSGNRSPPVVEVAQYEVEAQQEDQDPGYSLPPVDTGKDAWLFLAACFVMEAMVWGFPFAFGIFEKYYRSHEPFAGSPTTAIIGTCAMGIMYLDAPLVFAFARIFPRAGRWNPTVGLLMICAALVLSSFSETTTHLILTQGALYGIGGSIAYNPCLMYVDQWFDRRKGLAFGLMWSGTGLGGFTIPLVLEALLDRYGFRVTLRIWAIALFTLTMPLVYFVKPRLPPVMTAHIKPLDWSFMKNRVFALYQLGNVIEGLGFFLPGIFLPTYARDVLGAGPFASAATLLVLNSGSVVGPITMGTLIDRLHVTTCILISTVGAVFGVLLLWGLGSNIGILYVFSLVYGVFAGSFTTSWAGIMRHVIKVATAMESDVEDRSDSVGTSRYDPLMVIGFLSVGRGVGNIASGPLSEALVKGMPWQGQAIGGYGSGYGVLIVFTGATALLGCNLFFTFRASPKRQRKDRKKDTPVRRPSTPTLPVCPKTKEPAGSRSSRETTLYTVAATRQLPPSLRTEREDQKKYSLLGIEDMQSSTRVDSMALLGTKARDEYYRNDSPV</sequence>
<dbReference type="PANTHER" id="PTHR11360:SF287">
    <property type="entry name" value="MFS MONOCARBOXYLATE TRANSPORTER"/>
    <property type="match status" value="1"/>
</dbReference>
<reference evidence="5 6" key="1">
    <citation type="submission" date="2018-01" db="EMBL/GenBank/DDBJ databases">
        <title>Genome characterization of the sugarcane-associated fungus Trichoderma ghanense CCMA-1212 and their application in lignocelulose bioconversion.</title>
        <authorList>
            <person name="Steindorff A.S."/>
            <person name="Mendes T.D."/>
            <person name="Vilela E.S.D."/>
            <person name="Rodrigues D.S."/>
            <person name="Formighieri E.F."/>
            <person name="Melo I.S."/>
            <person name="Favaro L.C.L."/>
        </authorList>
    </citation>
    <scope>NUCLEOTIDE SEQUENCE [LARGE SCALE GENOMIC DNA]</scope>
    <source>
        <strain evidence="5 6">CCMA-1212</strain>
    </source>
</reference>
<feature type="transmembrane region" description="Helical" evidence="4">
    <location>
        <begin position="471"/>
        <end position="494"/>
    </location>
</feature>
<dbReference type="InterPro" id="IPR011701">
    <property type="entry name" value="MFS"/>
</dbReference>
<feature type="transmembrane region" description="Helical" evidence="4">
    <location>
        <begin position="317"/>
        <end position="338"/>
    </location>
</feature>
<feature type="transmembrane region" description="Helical" evidence="4">
    <location>
        <begin position="350"/>
        <end position="373"/>
    </location>
</feature>
<feature type="transmembrane region" description="Helical" evidence="4">
    <location>
        <begin position="431"/>
        <end position="451"/>
    </location>
</feature>
<dbReference type="Gene3D" id="1.20.1250.20">
    <property type="entry name" value="MFS general substrate transporter like domains"/>
    <property type="match status" value="2"/>
</dbReference>
<name>A0ABY2GS49_9HYPO</name>
<keyword evidence="4" id="KW-0812">Transmembrane</keyword>
<keyword evidence="4" id="KW-1133">Transmembrane helix</keyword>
<evidence type="ECO:0000256" key="3">
    <source>
        <dbReference type="SAM" id="MobiDB-lite"/>
    </source>
</evidence>